<accession>A0A133VD76</accession>
<comment type="caution">
    <text evidence="1">The sequence shown here is derived from an EMBL/GenBank/DDBJ whole genome shotgun (WGS) entry which is preliminary data.</text>
</comment>
<sequence>MKTVEIEKGEFSREELSLLESLGGENERARGAISTILHESLDASLEEVRVEDQVIVRVFPHRKYAALDPGDVRRAIGAEIRPYLRERGTPKTPPRHGR</sequence>
<dbReference type="EMBL" id="LHYB01000033">
    <property type="protein sequence ID" value="KXB04406.1"/>
    <property type="molecule type" value="Genomic_DNA"/>
</dbReference>
<organism evidence="1 2">
    <name type="scientific">candidate division MSBL1 archaeon SCGC-AAA261O19</name>
    <dbReference type="NCBI Taxonomy" id="1698277"/>
    <lineage>
        <taxon>Archaea</taxon>
        <taxon>Methanobacteriati</taxon>
        <taxon>Methanobacteriota</taxon>
        <taxon>candidate division MSBL1</taxon>
    </lineage>
</organism>
<proteinExistence type="predicted"/>
<keyword evidence="2" id="KW-1185">Reference proteome</keyword>
<evidence type="ECO:0000313" key="1">
    <source>
        <dbReference type="EMBL" id="KXB04406.1"/>
    </source>
</evidence>
<dbReference type="Proteomes" id="UP000070076">
    <property type="component" value="Unassembled WGS sequence"/>
</dbReference>
<name>A0A133VD76_9EURY</name>
<gene>
    <name evidence="1" type="ORF">AKJ48_02690</name>
</gene>
<protein>
    <submittedName>
        <fullName evidence="1">Uncharacterized protein</fullName>
    </submittedName>
</protein>
<reference evidence="1 2" key="1">
    <citation type="journal article" date="2016" name="Sci. Rep.">
        <title>Metabolic traits of an uncultured archaeal lineage -MSBL1- from brine pools of the Red Sea.</title>
        <authorList>
            <person name="Mwirichia R."/>
            <person name="Alam I."/>
            <person name="Rashid M."/>
            <person name="Vinu M."/>
            <person name="Ba-Alawi W."/>
            <person name="Anthony Kamau A."/>
            <person name="Kamanda Ngugi D."/>
            <person name="Goker M."/>
            <person name="Klenk H.P."/>
            <person name="Bajic V."/>
            <person name="Stingl U."/>
        </authorList>
    </citation>
    <scope>NUCLEOTIDE SEQUENCE [LARGE SCALE GENOMIC DNA]</scope>
    <source>
        <strain evidence="1">SCGC-AAA261O19</strain>
    </source>
</reference>
<dbReference type="AlphaFoldDB" id="A0A133VD76"/>
<evidence type="ECO:0000313" key="2">
    <source>
        <dbReference type="Proteomes" id="UP000070076"/>
    </source>
</evidence>